<feature type="compositionally biased region" description="Low complexity" evidence="9">
    <location>
        <begin position="354"/>
        <end position="366"/>
    </location>
</feature>
<keyword evidence="8" id="KW-0175">Coiled coil</keyword>
<protein>
    <recommendedName>
        <fullName evidence="1">non-specific serine/threonine protein kinase</fullName>
        <ecNumber evidence="1">2.7.11.1</ecNumber>
    </recommendedName>
</protein>
<dbReference type="InterPro" id="IPR011009">
    <property type="entry name" value="Kinase-like_dom_sf"/>
</dbReference>
<feature type="domain" description="Protein kinase" evidence="10">
    <location>
        <begin position="8"/>
        <end position="271"/>
    </location>
</feature>
<keyword evidence="5" id="KW-0418">Kinase</keyword>
<evidence type="ECO:0000256" key="5">
    <source>
        <dbReference type="ARBA" id="ARBA00022777"/>
    </source>
</evidence>
<dbReference type="SMART" id="SM00220">
    <property type="entry name" value="S_TKc"/>
    <property type="match status" value="1"/>
</dbReference>
<accession>A0A329QI57</accession>
<name>A0A329QI57_9ACTN</name>
<keyword evidence="2" id="KW-0723">Serine/threonine-protein kinase</keyword>
<dbReference type="InterPro" id="IPR008271">
    <property type="entry name" value="Ser/Thr_kinase_AS"/>
</dbReference>
<keyword evidence="3" id="KW-0808">Transferase</keyword>
<dbReference type="RefSeq" id="WP_112259381.1">
    <property type="nucleotide sequence ID" value="NZ_QMIG01000019.1"/>
</dbReference>
<evidence type="ECO:0000256" key="3">
    <source>
        <dbReference type="ARBA" id="ARBA00022679"/>
    </source>
</evidence>
<evidence type="ECO:0000259" key="10">
    <source>
        <dbReference type="PROSITE" id="PS50011"/>
    </source>
</evidence>
<dbReference type="PROSITE" id="PS00108">
    <property type="entry name" value="PROTEIN_KINASE_ST"/>
    <property type="match status" value="1"/>
</dbReference>
<evidence type="ECO:0000256" key="4">
    <source>
        <dbReference type="ARBA" id="ARBA00022741"/>
    </source>
</evidence>
<evidence type="ECO:0000313" key="12">
    <source>
        <dbReference type="Proteomes" id="UP000250462"/>
    </source>
</evidence>
<keyword evidence="12" id="KW-1185">Reference proteome</keyword>
<keyword evidence="4 7" id="KW-0547">Nucleotide-binding</keyword>
<dbReference type="EC" id="2.7.11.1" evidence="1"/>
<keyword evidence="6 7" id="KW-0067">ATP-binding</keyword>
<evidence type="ECO:0000313" key="11">
    <source>
        <dbReference type="EMBL" id="RAW11611.1"/>
    </source>
</evidence>
<dbReference type="InterPro" id="IPR017441">
    <property type="entry name" value="Protein_kinase_ATP_BS"/>
</dbReference>
<feature type="region of interest" description="Disordered" evidence="9">
    <location>
        <begin position="349"/>
        <end position="411"/>
    </location>
</feature>
<feature type="region of interest" description="Disordered" evidence="9">
    <location>
        <begin position="268"/>
        <end position="290"/>
    </location>
</feature>
<feature type="compositionally biased region" description="Acidic residues" evidence="9">
    <location>
        <begin position="373"/>
        <end position="394"/>
    </location>
</feature>
<dbReference type="PROSITE" id="PS50011">
    <property type="entry name" value="PROTEIN_KINASE_DOM"/>
    <property type="match status" value="1"/>
</dbReference>
<dbReference type="AlphaFoldDB" id="A0A329QI57"/>
<evidence type="ECO:0000256" key="7">
    <source>
        <dbReference type="PROSITE-ProRule" id="PRU10141"/>
    </source>
</evidence>
<dbReference type="CDD" id="cd14014">
    <property type="entry name" value="STKc_PknB_like"/>
    <property type="match status" value="1"/>
</dbReference>
<evidence type="ECO:0000256" key="6">
    <source>
        <dbReference type="ARBA" id="ARBA00022840"/>
    </source>
</evidence>
<dbReference type="FunFam" id="1.10.510.10:FF:000021">
    <property type="entry name" value="Serine/threonine protein kinase"/>
    <property type="match status" value="1"/>
</dbReference>
<dbReference type="PANTHER" id="PTHR43289:SF34">
    <property type="entry name" value="SERINE_THREONINE-PROTEIN KINASE YBDM-RELATED"/>
    <property type="match status" value="1"/>
</dbReference>
<dbReference type="SUPFAM" id="SSF56112">
    <property type="entry name" value="Protein kinase-like (PK-like)"/>
    <property type="match status" value="1"/>
</dbReference>
<dbReference type="Gene3D" id="3.30.200.20">
    <property type="entry name" value="Phosphorylase Kinase, domain 1"/>
    <property type="match status" value="1"/>
</dbReference>
<comment type="caution">
    <text evidence="11">The sequence shown here is derived from an EMBL/GenBank/DDBJ whole genome shotgun (WGS) entry which is preliminary data.</text>
</comment>
<dbReference type="Proteomes" id="UP000250462">
    <property type="component" value="Unassembled WGS sequence"/>
</dbReference>
<organism evidence="11 12">
    <name type="scientific">Phytoactinopolyspora halophila</name>
    <dbReference type="NCBI Taxonomy" id="1981511"/>
    <lineage>
        <taxon>Bacteria</taxon>
        <taxon>Bacillati</taxon>
        <taxon>Actinomycetota</taxon>
        <taxon>Actinomycetes</taxon>
        <taxon>Jiangellales</taxon>
        <taxon>Jiangellaceae</taxon>
        <taxon>Phytoactinopolyspora</taxon>
    </lineage>
</organism>
<feature type="binding site" evidence="7">
    <location>
        <position position="37"/>
    </location>
    <ligand>
        <name>ATP</name>
        <dbReference type="ChEBI" id="CHEBI:30616"/>
    </ligand>
</feature>
<evidence type="ECO:0000256" key="2">
    <source>
        <dbReference type="ARBA" id="ARBA00022527"/>
    </source>
</evidence>
<evidence type="ECO:0000256" key="9">
    <source>
        <dbReference type="SAM" id="MobiDB-lite"/>
    </source>
</evidence>
<dbReference type="Gene3D" id="1.10.510.10">
    <property type="entry name" value="Transferase(Phosphotransferase) domain 1"/>
    <property type="match status" value="1"/>
</dbReference>
<dbReference type="GO" id="GO:0005524">
    <property type="term" value="F:ATP binding"/>
    <property type="evidence" value="ECO:0007669"/>
    <property type="project" value="UniProtKB-UniRule"/>
</dbReference>
<reference evidence="11 12" key="1">
    <citation type="submission" date="2018-06" db="EMBL/GenBank/DDBJ databases">
        <title>Phytoactinopolyspora halophila sp. nov., a novel halophilic actinomycete isolated from a saline soil in China.</title>
        <authorList>
            <person name="Tang S.-K."/>
        </authorList>
    </citation>
    <scope>NUCLEOTIDE SEQUENCE [LARGE SCALE GENOMIC DNA]</scope>
    <source>
        <strain evidence="11 12">YIM 96934</strain>
    </source>
</reference>
<dbReference type="PROSITE" id="PS00107">
    <property type="entry name" value="PROTEIN_KINASE_ATP"/>
    <property type="match status" value="1"/>
</dbReference>
<dbReference type="OrthoDB" id="9762169at2"/>
<evidence type="ECO:0000256" key="8">
    <source>
        <dbReference type="SAM" id="Coils"/>
    </source>
</evidence>
<feature type="compositionally biased region" description="Pro residues" evidence="9">
    <location>
        <begin position="272"/>
        <end position="281"/>
    </location>
</feature>
<dbReference type="GO" id="GO:0004674">
    <property type="term" value="F:protein serine/threonine kinase activity"/>
    <property type="evidence" value="ECO:0007669"/>
    <property type="project" value="UniProtKB-KW"/>
</dbReference>
<evidence type="ECO:0000256" key="1">
    <source>
        <dbReference type="ARBA" id="ARBA00012513"/>
    </source>
</evidence>
<gene>
    <name evidence="11" type="ORF">DPM12_16190</name>
</gene>
<feature type="coiled-coil region" evidence="8">
    <location>
        <begin position="516"/>
        <end position="548"/>
    </location>
</feature>
<proteinExistence type="predicted"/>
<dbReference type="PANTHER" id="PTHR43289">
    <property type="entry name" value="MITOGEN-ACTIVATED PROTEIN KINASE KINASE KINASE 20-RELATED"/>
    <property type="match status" value="1"/>
</dbReference>
<dbReference type="Pfam" id="PF00069">
    <property type="entry name" value="Pkinase"/>
    <property type="match status" value="1"/>
</dbReference>
<dbReference type="InterPro" id="IPR000719">
    <property type="entry name" value="Prot_kinase_dom"/>
</dbReference>
<dbReference type="EMBL" id="QMIG01000019">
    <property type="protein sequence ID" value="RAW11611.1"/>
    <property type="molecule type" value="Genomic_DNA"/>
</dbReference>
<sequence>MAVLADRYELGETLGTGGMAQVVAAYDHMLGRRVAVKLIHDTLASDPTSRERLLREARTAAGMHHPNTVTVFDAGESEGKPFIVMELVQGRSLADRLQAEQRIPRDETITIADAVLAGLHAAHQHGLVHRDVKPSNILLPETGEAKLVDFGVAKALAETTTGLTGTGQLLGTPRYLAPEQALGQPATPASDIYSLGVVIYQCLAGDAPFTADTPLAEALAHQNDPVPSLTTAAPETPAWLATVVERALAKDPADRFDDAEAMRRALDNPVATAPPPPPPSEPAERNESTRVLSISAAASPAAHPNQQASSQQISSRVRPRAQRIWLAVASAAGIAALVTGIFLLGDDGSGGEPGASAQDAAADGSGPEPGQGGEDDTEPVTDAASEEPDGDGGDETGSPQPDDSPAVPATLDELMTMLASNPQAHGDKAEDLVNQVEKLYEQRDGRKRAEQAQKLVEKVATWMADDELDARTGQTVVAVLTEVSRPSDPALDEALDLYGEIAVTTRDWGDDADDLLSDLREILKAKNSEKQADEAEDLVEEIEEWIEDGEIDRRRGERALSVLRPLED</sequence>